<feature type="domain" description="DUF4780" evidence="2">
    <location>
        <begin position="157"/>
        <end position="309"/>
    </location>
</feature>
<feature type="region of interest" description="Disordered" evidence="1">
    <location>
        <begin position="315"/>
        <end position="339"/>
    </location>
</feature>
<feature type="compositionally biased region" description="Polar residues" evidence="1">
    <location>
        <begin position="84"/>
        <end position="95"/>
    </location>
</feature>
<dbReference type="Pfam" id="PF16012">
    <property type="entry name" value="DUF4780"/>
    <property type="match status" value="1"/>
</dbReference>
<keyword evidence="4" id="KW-1185">Reference proteome</keyword>
<feature type="compositionally biased region" description="Low complexity" evidence="1">
    <location>
        <begin position="29"/>
        <end position="45"/>
    </location>
</feature>
<name>A0A8R2LW57_BOMMO</name>
<feature type="compositionally biased region" description="Basic and acidic residues" evidence="1">
    <location>
        <begin position="46"/>
        <end position="64"/>
    </location>
</feature>
<dbReference type="InterPro" id="IPR031961">
    <property type="entry name" value="DUF4780"/>
</dbReference>
<evidence type="ECO:0000256" key="1">
    <source>
        <dbReference type="SAM" id="MobiDB-lite"/>
    </source>
</evidence>
<organism evidence="3 4">
    <name type="scientific">Bombyx mori</name>
    <name type="common">Silk moth</name>
    <dbReference type="NCBI Taxonomy" id="7091"/>
    <lineage>
        <taxon>Eukaryota</taxon>
        <taxon>Metazoa</taxon>
        <taxon>Ecdysozoa</taxon>
        <taxon>Arthropoda</taxon>
        <taxon>Hexapoda</taxon>
        <taxon>Insecta</taxon>
        <taxon>Pterygota</taxon>
        <taxon>Neoptera</taxon>
        <taxon>Endopterygota</taxon>
        <taxon>Lepidoptera</taxon>
        <taxon>Glossata</taxon>
        <taxon>Ditrysia</taxon>
        <taxon>Bombycoidea</taxon>
        <taxon>Bombycidae</taxon>
        <taxon>Bombycinae</taxon>
        <taxon>Bombyx</taxon>
    </lineage>
</organism>
<evidence type="ECO:0000313" key="4">
    <source>
        <dbReference type="Proteomes" id="UP000005204"/>
    </source>
</evidence>
<accession>A0A8R2LW57</accession>
<feature type="region of interest" description="Disordered" evidence="1">
    <location>
        <begin position="1"/>
        <end position="103"/>
    </location>
</feature>
<dbReference type="AlphaFoldDB" id="A0A8R2LW57"/>
<protein>
    <recommendedName>
        <fullName evidence="2">DUF4780 domain-containing protein</fullName>
    </recommendedName>
</protein>
<sequence length="339" mass="38341">MHSFNAILDEIPGTSKAKDEESRKVDYLTSSSSARSTSSSDSWTDAESHAYSRVKDFSEGENAKKSKCKTTSNPTEKSRKYKRNLNQQRLSQPLNSKEVRPTRPSVVLKRRLSLDSFEHSPKTSDMLIVRNQEEIKTPMRELIEASSVGIRNKYPMSEYQMQLIHLSLCDLIENINIKGSGPSFSGFIHKNDWIMIVCDNSDSERWLKKAIPTLKPWPEAELSIIETRDIANITTGTAYIPYSEALTISSAFHLLNIQNRGLNTEHWKVVSVRPETFGQTITFTLDHDSAEVLRSLNGRITLGFEKIKIEIESNVSETPDDPVPGPSGITPKRRRTENL</sequence>
<reference evidence="3" key="2">
    <citation type="submission" date="2022-06" db="UniProtKB">
        <authorList>
            <consortium name="EnsemblMetazoa"/>
        </authorList>
    </citation>
    <scope>IDENTIFICATION</scope>
    <source>
        <strain evidence="3">p50T (Dazao)</strain>
    </source>
</reference>
<feature type="compositionally biased region" description="Basic and acidic residues" evidence="1">
    <location>
        <begin position="16"/>
        <end position="26"/>
    </location>
</feature>
<evidence type="ECO:0000259" key="2">
    <source>
        <dbReference type="Pfam" id="PF16012"/>
    </source>
</evidence>
<proteinExistence type="predicted"/>
<reference evidence="4" key="1">
    <citation type="journal article" date="2008" name="Insect Biochem. Mol. Biol.">
        <title>The genome of a lepidopteran model insect, the silkworm Bombyx mori.</title>
        <authorList>
            <consortium name="International Silkworm Genome Consortium"/>
        </authorList>
    </citation>
    <scope>NUCLEOTIDE SEQUENCE [LARGE SCALE GENOMIC DNA]</scope>
    <source>
        <strain evidence="4">p50T</strain>
    </source>
</reference>
<evidence type="ECO:0000313" key="3">
    <source>
        <dbReference type="EnsemblMetazoa" id="XP_037868625.1"/>
    </source>
</evidence>
<dbReference type="Proteomes" id="UP000005204">
    <property type="component" value="Unassembled WGS sequence"/>
</dbReference>
<dbReference type="EnsemblMetazoa" id="XM_038012697.1">
    <property type="protein sequence ID" value="XP_037868625.1"/>
    <property type="gene ID" value="LOC119628862"/>
</dbReference>